<accession>A0ABP7PVP4</accession>
<dbReference type="EMBL" id="BAAAZC010000015">
    <property type="protein sequence ID" value="GAA3971745.1"/>
    <property type="molecule type" value="Genomic_DNA"/>
</dbReference>
<evidence type="ECO:0000313" key="3">
    <source>
        <dbReference type="Proteomes" id="UP001500742"/>
    </source>
</evidence>
<organism evidence="2 3">
    <name type="scientific">Mucilaginibacter dorajii</name>
    <dbReference type="NCBI Taxonomy" id="692994"/>
    <lineage>
        <taxon>Bacteria</taxon>
        <taxon>Pseudomonadati</taxon>
        <taxon>Bacteroidota</taxon>
        <taxon>Sphingobacteriia</taxon>
        <taxon>Sphingobacteriales</taxon>
        <taxon>Sphingobacteriaceae</taxon>
        <taxon>Mucilaginibacter</taxon>
    </lineage>
</organism>
<keyword evidence="3" id="KW-1185">Reference proteome</keyword>
<comment type="caution">
    <text evidence="2">The sequence shown here is derived from an EMBL/GenBank/DDBJ whole genome shotgun (WGS) entry which is preliminary data.</text>
</comment>
<keyword evidence="1" id="KW-0812">Transmembrane</keyword>
<dbReference type="Proteomes" id="UP001500742">
    <property type="component" value="Unassembled WGS sequence"/>
</dbReference>
<keyword evidence="1" id="KW-0472">Membrane</keyword>
<sequence length="175" mass="20492">MLAFFVVNKMSNIFDICKVCFTFGKLNFTIMKSRFLFPTKFRSIGYMLFGIDILYAIIMKIVHPHGFAKELQEVQPLGMAIGNDINILTIVVGLFLIAFSKEKDEDELITQLRLDSLHWAIYFNFGIFIVSVLFLHGLQFLEVVAYNVITPFIFFITRFRWRIWRLNRSLNSETV</sequence>
<feature type="transmembrane region" description="Helical" evidence="1">
    <location>
        <begin position="78"/>
        <end position="99"/>
    </location>
</feature>
<proteinExistence type="predicted"/>
<feature type="transmembrane region" description="Helical" evidence="1">
    <location>
        <begin position="144"/>
        <end position="161"/>
    </location>
</feature>
<protein>
    <submittedName>
        <fullName evidence="2">Uncharacterized protein</fullName>
    </submittedName>
</protein>
<name>A0ABP7PVP4_9SPHI</name>
<reference evidence="3" key="1">
    <citation type="journal article" date="2019" name="Int. J. Syst. Evol. Microbiol.">
        <title>The Global Catalogue of Microorganisms (GCM) 10K type strain sequencing project: providing services to taxonomists for standard genome sequencing and annotation.</title>
        <authorList>
            <consortium name="The Broad Institute Genomics Platform"/>
            <consortium name="The Broad Institute Genome Sequencing Center for Infectious Disease"/>
            <person name="Wu L."/>
            <person name="Ma J."/>
        </authorList>
    </citation>
    <scope>NUCLEOTIDE SEQUENCE [LARGE SCALE GENOMIC DNA]</scope>
    <source>
        <strain evidence="3">JCM 16601</strain>
    </source>
</reference>
<feature type="transmembrane region" description="Helical" evidence="1">
    <location>
        <begin position="119"/>
        <end position="138"/>
    </location>
</feature>
<evidence type="ECO:0000256" key="1">
    <source>
        <dbReference type="SAM" id="Phobius"/>
    </source>
</evidence>
<keyword evidence="1" id="KW-1133">Transmembrane helix</keyword>
<feature type="transmembrane region" description="Helical" evidence="1">
    <location>
        <begin position="41"/>
        <end position="58"/>
    </location>
</feature>
<evidence type="ECO:0000313" key="2">
    <source>
        <dbReference type="EMBL" id="GAA3971745.1"/>
    </source>
</evidence>
<gene>
    <name evidence="2" type="ORF">GCM10022210_21510</name>
</gene>